<reference evidence="6" key="1">
    <citation type="submission" date="2007-07" db="EMBL/GenBank/DDBJ databases">
        <title>PCAP assembly of the Caenorhabditis remanei genome.</title>
        <authorList>
            <consortium name="The Caenorhabditis remanei Sequencing Consortium"/>
            <person name="Wilson R.K."/>
        </authorList>
    </citation>
    <scope>NUCLEOTIDE SEQUENCE [LARGE SCALE GENOMIC DNA]</scope>
    <source>
        <strain evidence="6">PB4641</strain>
    </source>
</reference>
<dbReference type="AlphaFoldDB" id="E3MKC4"/>
<dbReference type="InterPro" id="IPR007274">
    <property type="entry name" value="Cop_transporter"/>
</dbReference>
<sequence>MITMIIAIIILAVIGLTSSLEEMTHEEKRIENALFAMVGEEPPNQDVPMDHNDQALHDLLLTSAREMSVGHDGGGAADVGKNKEHSVGNDARLCQNDDPTNKSPEGVMAEMWFQSGFEKVVLSKFWNINDQSELAITCFIVFIFAVLHEGIKCFRTYLLFVRKAKRKESTWPFFVRWNPCCIVPYRSTCFVVLLDTHRDELQYLACIFCNSRISVWKLVVLRILFNQIV</sequence>
<evidence type="ECO:0000256" key="1">
    <source>
        <dbReference type="ARBA" id="ARBA00022692"/>
    </source>
</evidence>
<keyword evidence="4" id="KW-0813">Transport</keyword>
<keyword evidence="2" id="KW-1133">Transmembrane helix</keyword>
<dbReference type="GO" id="GO:0016020">
    <property type="term" value="C:membrane"/>
    <property type="evidence" value="ECO:0007669"/>
    <property type="project" value="UniProtKB-SubCell"/>
</dbReference>
<proteinExistence type="inferred from homology"/>
<evidence type="ECO:0000256" key="5">
    <source>
        <dbReference type="SAM" id="SignalP"/>
    </source>
</evidence>
<evidence type="ECO:0000313" key="7">
    <source>
        <dbReference type="Proteomes" id="UP000008281"/>
    </source>
</evidence>
<keyword evidence="4" id="KW-0406">Ion transport</keyword>
<dbReference type="EMBL" id="DS268452">
    <property type="protein sequence ID" value="EFP04040.1"/>
    <property type="molecule type" value="Genomic_DNA"/>
</dbReference>
<organism evidence="7">
    <name type="scientific">Caenorhabditis remanei</name>
    <name type="common">Caenorhabditis vulgaris</name>
    <dbReference type="NCBI Taxonomy" id="31234"/>
    <lineage>
        <taxon>Eukaryota</taxon>
        <taxon>Metazoa</taxon>
        <taxon>Ecdysozoa</taxon>
        <taxon>Nematoda</taxon>
        <taxon>Chromadorea</taxon>
        <taxon>Rhabditida</taxon>
        <taxon>Rhabditina</taxon>
        <taxon>Rhabditomorpha</taxon>
        <taxon>Rhabditoidea</taxon>
        <taxon>Rhabditidae</taxon>
        <taxon>Peloderinae</taxon>
        <taxon>Caenorhabditis</taxon>
    </lineage>
</organism>
<dbReference type="HOGENOM" id="CLU_1210767_0_0_1"/>
<dbReference type="Pfam" id="PF04145">
    <property type="entry name" value="Ctr"/>
    <property type="match status" value="1"/>
</dbReference>
<evidence type="ECO:0000256" key="2">
    <source>
        <dbReference type="ARBA" id="ARBA00022989"/>
    </source>
</evidence>
<dbReference type="OrthoDB" id="161814at2759"/>
<keyword evidence="7" id="KW-1185">Reference proteome</keyword>
<evidence type="ECO:0000313" key="6">
    <source>
        <dbReference type="EMBL" id="EFP04040.1"/>
    </source>
</evidence>
<accession>E3MKC4</accession>
<keyword evidence="4" id="KW-0186">Copper</keyword>
<protein>
    <recommendedName>
        <fullName evidence="4">Copper transport protein</fullName>
    </recommendedName>
</protein>
<feature type="signal peptide" evidence="5">
    <location>
        <begin position="1"/>
        <end position="19"/>
    </location>
</feature>
<keyword evidence="3 4" id="KW-0472">Membrane</keyword>
<feature type="chain" id="PRO_5003175118" description="Copper transport protein" evidence="5">
    <location>
        <begin position="20"/>
        <end position="229"/>
    </location>
</feature>
<keyword evidence="5" id="KW-0732">Signal</keyword>
<comment type="similarity">
    <text evidence="4">Belongs to the copper transporter (Ctr) (TC 1.A.56) family. SLC31A subfamily.</text>
</comment>
<name>E3MKC4_CAERE</name>
<keyword evidence="4" id="KW-0187">Copper transport</keyword>
<dbReference type="InParanoid" id="E3MKC4"/>
<dbReference type="GO" id="GO:0005375">
    <property type="term" value="F:copper ion transmembrane transporter activity"/>
    <property type="evidence" value="ECO:0007669"/>
    <property type="project" value="UniProtKB-UniRule"/>
</dbReference>
<evidence type="ECO:0000256" key="3">
    <source>
        <dbReference type="ARBA" id="ARBA00023136"/>
    </source>
</evidence>
<gene>
    <name evidence="6" type="ORF">CRE_27656</name>
</gene>
<dbReference type="Proteomes" id="UP000008281">
    <property type="component" value="Unassembled WGS sequence"/>
</dbReference>
<keyword evidence="1" id="KW-0812">Transmembrane</keyword>
<evidence type="ECO:0000256" key="4">
    <source>
        <dbReference type="RuleBase" id="RU367022"/>
    </source>
</evidence>
<comment type="subcellular location">
    <subcellularLocation>
        <location evidence="4">Membrane</location>
        <topology evidence="4">Multi-pass membrane protein</topology>
    </subcellularLocation>
</comment>
<dbReference type="eggNOG" id="KOG3386">
    <property type="taxonomic scope" value="Eukaryota"/>
</dbReference>